<protein>
    <submittedName>
        <fullName evidence="2">Putative secreted protein</fullName>
    </submittedName>
</protein>
<organism evidence="2">
    <name type="scientific">Ixodes ricinus</name>
    <name type="common">Common tick</name>
    <name type="synonym">Acarus ricinus</name>
    <dbReference type="NCBI Taxonomy" id="34613"/>
    <lineage>
        <taxon>Eukaryota</taxon>
        <taxon>Metazoa</taxon>
        <taxon>Ecdysozoa</taxon>
        <taxon>Arthropoda</taxon>
        <taxon>Chelicerata</taxon>
        <taxon>Arachnida</taxon>
        <taxon>Acari</taxon>
        <taxon>Parasitiformes</taxon>
        <taxon>Ixodida</taxon>
        <taxon>Ixodoidea</taxon>
        <taxon>Ixodidae</taxon>
        <taxon>Ixodinae</taxon>
        <taxon>Ixodes</taxon>
    </lineage>
</organism>
<dbReference type="EMBL" id="GIFC01004046">
    <property type="protein sequence ID" value="MXU86129.1"/>
    <property type="molecule type" value="Transcribed_RNA"/>
</dbReference>
<keyword evidence="1" id="KW-0732">Signal</keyword>
<reference evidence="2" key="1">
    <citation type="submission" date="2019-12" db="EMBL/GenBank/DDBJ databases">
        <title>An insight into the sialome of adult female Ixodes ricinus ticks feeding for 6 days.</title>
        <authorList>
            <person name="Perner J."/>
            <person name="Ribeiro J.M.C."/>
        </authorList>
    </citation>
    <scope>NUCLEOTIDE SEQUENCE</scope>
    <source>
        <strain evidence="2">Semi-engorged</strain>
        <tissue evidence="2">Salivary glands</tissue>
    </source>
</reference>
<feature type="signal peptide" evidence="1">
    <location>
        <begin position="1"/>
        <end position="36"/>
    </location>
</feature>
<feature type="chain" id="PRO_5025644767" evidence="1">
    <location>
        <begin position="37"/>
        <end position="89"/>
    </location>
</feature>
<evidence type="ECO:0000313" key="2">
    <source>
        <dbReference type="EMBL" id="MXU86129.1"/>
    </source>
</evidence>
<proteinExistence type="predicted"/>
<accession>A0A6B0U0U9</accession>
<dbReference type="AlphaFoldDB" id="A0A6B0U0U9"/>
<name>A0A6B0U0U9_IXORI</name>
<evidence type="ECO:0000256" key="1">
    <source>
        <dbReference type="SAM" id="SignalP"/>
    </source>
</evidence>
<sequence length="89" mass="10309">MAAACLVFSFRSVCRPLCLFYVNAALLFVLPQCTRTLDDVRWQTDCGHCSKTHSCWFTDWRTTGEEEKKKHKKTCTATWTTRARRGDQS</sequence>